<dbReference type="InterPro" id="IPR035979">
    <property type="entry name" value="RBD_domain_sf"/>
</dbReference>
<feature type="compositionally biased region" description="Basic and acidic residues" evidence="2">
    <location>
        <begin position="300"/>
        <end position="319"/>
    </location>
</feature>
<evidence type="ECO:0000259" key="3">
    <source>
        <dbReference type="PROSITE" id="PS50102"/>
    </source>
</evidence>
<name>A0A9P3HJV8_9FUNG</name>
<keyword evidence="1" id="KW-0694">RNA-binding</keyword>
<feature type="compositionally biased region" description="Polar residues" evidence="2">
    <location>
        <begin position="249"/>
        <end position="266"/>
    </location>
</feature>
<evidence type="ECO:0000313" key="4">
    <source>
        <dbReference type="EMBL" id="GJJ78074.1"/>
    </source>
</evidence>
<dbReference type="AlphaFoldDB" id="A0A9P3HJV8"/>
<dbReference type="SUPFAM" id="SSF54928">
    <property type="entry name" value="RNA-binding domain, RBD"/>
    <property type="match status" value="1"/>
</dbReference>
<evidence type="ECO:0000313" key="5">
    <source>
        <dbReference type="Proteomes" id="UP000827284"/>
    </source>
</evidence>
<dbReference type="Pfam" id="PF00076">
    <property type="entry name" value="RRM_1"/>
    <property type="match status" value="1"/>
</dbReference>
<evidence type="ECO:0000256" key="1">
    <source>
        <dbReference type="PROSITE-ProRule" id="PRU00176"/>
    </source>
</evidence>
<reference evidence="4" key="2">
    <citation type="journal article" date="2022" name="Microbiol. Resour. Announc.">
        <title>Whole-Genome Sequence of Entomortierella parvispora E1425, a Mucoromycotan Fungus Associated with Burkholderiaceae-Related Endosymbiotic Bacteria.</title>
        <authorList>
            <person name="Herlambang A."/>
            <person name="Guo Y."/>
            <person name="Takashima Y."/>
            <person name="Narisawa K."/>
            <person name="Ohta H."/>
            <person name="Nishizawa T."/>
        </authorList>
    </citation>
    <scope>NUCLEOTIDE SEQUENCE</scope>
    <source>
        <strain evidence="4">E1425</strain>
    </source>
</reference>
<accession>A0A9P3HJV8</accession>
<comment type="caution">
    <text evidence="4">The sequence shown here is derived from an EMBL/GenBank/DDBJ whole genome shotgun (WGS) entry which is preliminary data.</text>
</comment>
<gene>
    <name evidence="4" type="ORF">EMPS_10433</name>
</gene>
<proteinExistence type="predicted"/>
<feature type="compositionally biased region" description="Low complexity" evidence="2">
    <location>
        <begin position="267"/>
        <end position="278"/>
    </location>
</feature>
<dbReference type="Proteomes" id="UP000827284">
    <property type="component" value="Unassembled WGS sequence"/>
</dbReference>
<protein>
    <recommendedName>
        <fullName evidence="3">RRM domain-containing protein</fullName>
    </recommendedName>
</protein>
<evidence type="ECO:0000256" key="2">
    <source>
        <dbReference type="SAM" id="MobiDB-lite"/>
    </source>
</evidence>
<dbReference type="InterPro" id="IPR000504">
    <property type="entry name" value="RRM_dom"/>
</dbReference>
<feature type="compositionally biased region" description="Polar residues" evidence="2">
    <location>
        <begin position="47"/>
        <end position="61"/>
    </location>
</feature>
<dbReference type="GO" id="GO:0003723">
    <property type="term" value="F:RNA binding"/>
    <property type="evidence" value="ECO:0007669"/>
    <property type="project" value="UniProtKB-UniRule"/>
</dbReference>
<dbReference type="EMBL" id="BQFW01000014">
    <property type="protein sequence ID" value="GJJ78074.1"/>
    <property type="molecule type" value="Genomic_DNA"/>
</dbReference>
<dbReference type="InterPro" id="IPR012677">
    <property type="entry name" value="Nucleotide-bd_a/b_plait_sf"/>
</dbReference>
<feature type="region of interest" description="Disordered" evidence="2">
    <location>
        <begin position="249"/>
        <end position="319"/>
    </location>
</feature>
<feature type="region of interest" description="Disordered" evidence="2">
    <location>
        <begin position="40"/>
        <end position="65"/>
    </location>
</feature>
<dbReference type="Gene3D" id="3.30.70.330">
    <property type="match status" value="1"/>
</dbReference>
<dbReference type="PROSITE" id="PS50102">
    <property type="entry name" value="RRM"/>
    <property type="match status" value="1"/>
</dbReference>
<feature type="region of interest" description="Disordered" evidence="2">
    <location>
        <begin position="209"/>
        <end position="233"/>
    </location>
</feature>
<keyword evidence="5" id="KW-1185">Reference proteome</keyword>
<feature type="domain" description="RRM" evidence="3">
    <location>
        <begin position="66"/>
        <end position="171"/>
    </location>
</feature>
<organism evidence="4 5">
    <name type="scientific">Entomortierella parvispora</name>
    <dbReference type="NCBI Taxonomy" id="205924"/>
    <lineage>
        <taxon>Eukaryota</taxon>
        <taxon>Fungi</taxon>
        <taxon>Fungi incertae sedis</taxon>
        <taxon>Mucoromycota</taxon>
        <taxon>Mortierellomycotina</taxon>
        <taxon>Mortierellomycetes</taxon>
        <taxon>Mortierellales</taxon>
        <taxon>Mortierellaceae</taxon>
        <taxon>Entomortierella</taxon>
    </lineage>
</organism>
<reference evidence="4" key="1">
    <citation type="submission" date="2021-11" db="EMBL/GenBank/DDBJ databases">
        <authorList>
            <person name="Herlambang A."/>
            <person name="Guo Y."/>
            <person name="Takashima Y."/>
            <person name="Nishizawa T."/>
        </authorList>
    </citation>
    <scope>NUCLEOTIDE SEQUENCE</scope>
    <source>
        <strain evidence="4">E1425</strain>
    </source>
</reference>
<sequence>MSLATLALTLAQTARVTVPRLTPGSSSSLFRFMSTQAESESLRQKNKNVVPNQTTTSSNYQGRKPKKVYVHNSNENSSQNHVNSNGNSFVKPQDNPNLYRLFFRSPDKLGSLEEAQVFISHIKSNYGPLTQYQFSRCPETKRYFGYGFLTFKNEESIDKALADGYIRVGRKDFELKRTGFIPIRRAVKHTNTGFNGFYDLEELRAKSAQAEQAANSGHSDEGRQGVEEEGTVSSEGAAFVSALSKGVSGISSEPTISGTNSTDQADSVSTRSSSESSSKPYFKPLQKKGHAQLWKTLPAEIERAEQDSRMSRTDDEKLD</sequence>
<dbReference type="OrthoDB" id="2441396at2759"/>